<feature type="domain" description="Prokaryotic-type class I peptide chain release factors" evidence="2">
    <location>
        <begin position="53"/>
        <end position="69"/>
    </location>
</feature>
<protein>
    <submittedName>
        <fullName evidence="3">Pth4 protein</fullName>
    </submittedName>
</protein>
<evidence type="ECO:0000313" key="3">
    <source>
        <dbReference type="EMBL" id="GMM36951.1"/>
    </source>
</evidence>
<dbReference type="EMBL" id="BTFZ01000011">
    <property type="protein sequence ID" value="GMM36951.1"/>
    <property type="molecule type" value="Genomic_DNA"/>
</dbReference>
<feature type="region of interest" description="Disordered" evidence="1">
    <location>
        <begin position="146"/>
        <end position="179"/>
    </location>
</feature>
<dbReference type="Gene3D" id="3.30.160.20">
    <property type="match status" value="1"/>
</dbReference>
<accession>A0AAV5QQY1</accession>
<dbReference type="GO" id="GO:0016150">
    <property type="term" value="F:translation release factor activity, codon nonspecific"/>
    <property type="evidence" value="ECO:0007669"/>
    <property type="project" value="TreeGrafter"/>
</dbReference>
<evidence type="ECO:0000313" key="4">
    <source>
        <dbReference type="Proteomes" id="UP001360560"/>
    </source>
</evidence>
<dbReference type="GeneID" id="90074926"/>
<sequence length="179" mass="21246">MLIYKRFFFPQVVFKRFLSNIVNEKEISRAKDFLSSISRNSVPKHLYSLKFSRSSGPGGQNVNKVSTKVTLSLSESFLYHIPKLVLEQLVEKDFKYFNKSKKSILIQSDLTRSRESNVDDCFNKLAKEMNDIVYFRNTENDEVNQAKWKKIKQKTNEKRLQDKKRLKSKKEHRQKPQFD</sequence>
<dbReference type="InterPro" id="IPR000352">
    <property type="entry name" value="Pep_chain_release_fac_I"/>
</dbReference>
<dbReference type="GO" id="GO:0005762">
    <property type="term" value="C:mitochondrial large ribosomal subunit"/>
    <property type="evidence" value="ECO:0007669"/>
    <property type="project" value="TreeGrafter"/>
</dbReference>
<dbReference type="PANTHER" id="PTHR11075">
    <property type="entry name" value="PEPTIDE CHAIN RELEASE FACTOR"/>
    <property type="match status" value="1"/>
</dbReference>
<dbReference type="RefSeq" id="XP_064853947.1">
    <property type="nucleotide sequence ID" value="XM_064997875.1"/>
</dbReference>
<proteinExistence type="predicted"/>
<dbReference type="GO" id="GO:0004045">
    <property type="term" value="F:peptidyl-tRNA hydrolase activity"/>
    <property type="evidence" value="ECO:0007669"/>
    <property type="project" value="TreeGrafter"/>
</dbReference>
<gene>
    <name evidence="3" type="ORF">DASC09_042760</name>
</gene>
<name>A0AAV5QQY1_9ASCO</name>
<dbReference type="Pfam" id="PF00472">
    <property type="entry name" value="RF-1"/>
    <property type="match status" value="1"/>
</dbReference>
<feature type="compositionally biased region" description="Basic residues" evidence="1">
    <location>
        <begin position="161"/>
        <end position="173"/>
    </location>
</feature>
<evidence type="ECO:0000256" key="1">
    <source>
        <dbReference type="SAM" id="MobiDB-lite"/>
    </source>
</evidence>
<dbReference type="GO" id="GO:0070126">
    <property type="term" value="P:mitochondrial translational termination"/>
    <property type="evidence" value="ECO:0007669"/>
    <property type="project" value="TreeGrafter"/>
</dbReference>
<dbReference type="SUPFAM" id="SSF110916">
    <property type="entry name" value="Peptidyl-tRNA hydrolase domain-like"/>
    <property type="match status" value="1"/>
</dbReference>
<reference evidence="3 4" key="1">
    <citation type="journal article" date="2023" name="Elife">
        <title>Identification of key yeast species and microbe-microbe interactions impacting larval growth of Drosophila in the wild.</title>
        <authorList>
            <person name="Mure A."/>
            <person name="Sugiura Y."/>
            <person name="Maeda R."/>
            <person name="Honda K."/>
            <person name="Sakurai N."/>
            <person name="Takahashi Y."/>
            <person name="Watada M."/>
            <person name="Katoh T."/>
            <person name="Gotoh A."/>
            <person name="Gotoh Y."/>
            <person name="Taniguchi I."/>
            <person name="Nakamura K."/>
            <person name="Hayashi T."/>
            <person name="Katayama T."/>
            <person name="Uemura T."/>
            <person name="Hattori Y."/>
        </authorList>
    </citation>
    <scope>NUCLEOTIDE SEQUENCE [LARGE SCALE GENOMIC DNA]</scope>
    <source>
        <strain evidence="3 4">SC-9</strain>
    </source>
</reference>
<dbReference type="Proteomes" id="UP001360560">
    <property type="component" value="Unassembled WGS sequence"/>
</dbReference>
<evidence type="ECO:0000259" key="2">
    <source>
        <dbReference type="PROSITE" id="PS00745"/>
    </source>
</evidence>
<comment type="caution">
    <text evidence="3">The sequence shown here is derived from an EMBL/GenBank/DDBJ whole genome shotgun (WGS) entry which is preliminary data.</text>
</comment>
<dbReference type="InterPro" id="IPR052104">
    <property type="entry name" value="Mito_Release_Factor_mL62"/>
</dbReference>
<dbReference type="AlphaFoldDB" id="A0AAV5QQY1"/>
<dbReference type="PANTHER" id="PTHR11075:SF54">
    <property type="entry name" value="LARGE RIBOSOMAL SUBUNIT PROTEIN ML62"/>
    <property type="match status" value="1"/>
</dbReference>
<organism evidence="3 4">
    <name type="scientific">Saccharomycopsis crataegensis</name>
    <dbReference type="NCBI Taxonomy" id="43959"/>
    <lineage>
        <taxon>Eukaryota</taxon>
        <taxon>Fungi</taxon>
        <taxon>Dikarya</taxon>
        <taxon>Ascomycota</taxon>
        <taxon>Saccharomycotina</taxon>
        <taxon>Saccharomycetes</taxon>
        <taxon>Saccharomycopsidaceae</taxon>
        <taxon>Saccharomycopsis</taxon>
    </lineage>
</organism>
<keyword evidence="4" id="KW-1185">Reference proteome</keyword>
<dbReference type="PROSITE" id="PS00745">
    <property type="entry name" value="RF_PROK_I"/>
    <property type="match status" value="1"/>
</dbReference>